<evidence type="ECO:0000313" key="5">
    <source>
        <dbReference type="Proteomes" id="UP001275084"/>
    </source>
</evidence>
<feature type="region of interest" description="Disordered" evidence="1">
    <location>
        <begin position="149"/>
        <end position="202"/>
    </location>
</feature>
<reference evidence="4" key="2">
    <citation type="submission" date="2023-06" db="EMBL/GenBank/DDBJ databases">
        <authorList>
            <consortium name="Lawrence Berkeley National Laboratory"/>
            <person name="Haridas S."/>
            <person name="Hensen N."/>
            <person name="Bonometti L."/>
            <person name="Westerberg I."/>
            <person name="Brannstrom I.O."/>
            <person name="Guillou S."/>
            <person name="Cros-Aarteil S."/>
            <person name="Calhoun S."/>
            <person name="Kuo A."/>
            <person name="Mondo S."/>
            <person name="Pangilinan J."/>
            <person name="Riley R."/>
            <person name="Labutti K."/>
            <person name="Andreopoulos B."/>
            <person name="Lipzen A."/>
            <person name="Chen C."/>
            <person name="Yanf M."/>
            <person name="Daum C."/>
            <person name="Ng V."/>
            <person name="Clum A."/>
            <person name="Steindorff A."/>
            <person name="Ohm R."/>
            <person name="Martin F."/>
            <person name="Silar P."/>
            <person name="Natvig D."/>
            <person name="Lalanne C."/>
            <person name="Gautier V."/>
            <person name="Ament-Velasquez S.L."/>
            <person name="Kruys A."/>
            <person name="Hutchinson M.I."/>
            <person name="Powell A.J."/>
            <person name="Barry K."/>
            <person name="Miller A.N."/>
            <person name="Grigoriev I.V."/>
            <person name="Debuchy R."/>
            <person name="Gladieux P."/>
            <person name="Thoren M.H."/>
            <person name="Johannesson H."/>
        </authorList>
    </citation>
    <scope>NUCLEOTIDE SEQUENCE</scope>
    <source>
        <strain evidence="4">CBS 955.72</strain>
    </source>
</reference>
<proteinExistence type="predicted"/>
<organism evidence="4 5">
    <name type="scientific">Lasiosphaeria hispida</name>
    <dbReference type="NCBI Taxonomy" id="260671"/>
    <lineage>
        <taxon>Eukaryota</taxon>
        <taxon>Fungi</taxon>
        <taxon>Dikarya</taxon>
        <taxon>Ascomycota</taxon>
        <taxon>Pezizomycotina</taxon>
        <taxon>Sordariomycetes</taxon>
        <taxon>Sordariomycetidae</taxon>
        <taxon>Sordariales</taxon>
        <taxon>Lasiosphaeriaceae</taxon>
        <taxon>Lasiosphaeria</taxon>
    </lineage>
</organism>
<accession>A0AAJ0MBV0</accession>
<dbReference type="Proteomes" id="UP001275084">
    <property type="component" value="Unassembled WGS sequence"/>
</dbReference>
<evidence type="ECO:0000313" key="4">
    <source>
        <dbReference type="EMBL" id="KAK3348833.1"/>
    </source>
</evidence>
<keyword evidence="2" id="KW-0732">Signal</keyword>
<evidence type="ECO:0000256" key="2">
    <source>
        <dbReference type="SAM" id="SignalP"/>
    </source>
</evidence>
<sequence length="278" mass="27747">MYAKLSGLMALALVGTSAASTCLTPPKRTQPGRDVTFGDTVCPNQITACSALCGKTSTNTCTSNNNGSDDPFQSITYCYQCTCSDGSTPDLAKYANTVPTLVCERTLQNCQYSYSQIGLSAPAGACPACGDDTPAPKATTTAAATTIATTTPKTATSTSTTTPTTAKPTTTSTKPEPTTTSTAEEETTSSSPSSTSSEVPSSTTAAVSSAVSSKVSSVISSGASTRGPGTTISAITVPSITRTQPALSSSTGAAATKGVGVGVGVVGIVFVQVVRLVL</sequence>
<protein>
    <recommendedName>
        <fullName evidence="3">DUF7707 domain-containing protein</fullName>
    </recommendedName>
</protein>
<reference evidence="4" key="1">
    <citation type="journal article" date="2023" name="Mol. Phylogenet. Evol.">
        <title>Genome-scale phylogeny and comparative genomics of the fungal order Sordariales.</title>
        <authorList>
            <person name="Hensen N."/>
            <person name="Bonometti L."/>
            <person name="Westerberg I."/>
            <person name="Brannstrom I.O."/>
            <person name="Guillou S."/>
            <person name="Cros-Aarteil S."/>
            <person name="Calhoun S."/>
            <person name="Haridas S."/>
            <person name="Kuo A."/>
            <person name="Mondo S."/>
            <person name="Pangilinan J."/>
            <person name="Riley R."/>
            <person name="LaButti K."/>
            <person name="Andreopoulos B."/>
            <person name="Lipzen A."/>
            <person name="Chen C."/>
            <person name="Yan M."/>
            <person name="Daum C."/>
            <person name="Ng V."/>
            <person name="Clum A."/>
            <person name="Steindorff A."/>
            <person name="Ohm R.A."/>
            <person name="Martin F."/>
            <person name="Silar P."/>
            <person name="Natvig D.O."/>
            <person name="Lalanne C."/>
            <person name="Gautier V."/>
            <person name="Ament-Velasquez S.L."/>
            <person name="Kruys A."/>
            <person name="Hutchinson M.I."/>
            <person name="Powell A.J."/>
            <person name="Barry K."/>
            <person name="Miller A.N."/>
            <person name="Grigoriev I.V."/>
            <person name="Debuchy R."/>
            <person name="Gladieux P."/>
            <person name="Hiltunen Thoren M."/>
            <person name="Johannesson H."/>
        </authorList>
    </citation>
    <scope>NUCLEOTIDE SEQUENCE</scope>
    <source>
        <strain evidence="4">CBS 955.72</strain>
    </source>
</reference>
<name>A0AAJ0MBV0_9PEZI</name>
<dbReference type="AlphaFoldDB" id="A0AAJ0MBV0"/>
<feature type="domain" description="DUF7707" evidence="3">
    <location>
        <begin position="40"/>
        <end position="114"/>
    </location>
</feature>
<gene>
    <name evidence="4" type="ORF">B0T25DRAFT_569498</name>
</gene>
<evidence type="ECO:0000256" key="1">
    <source>
        <dbReference type="SAM" id="MobiDB-lite"/>
    </source>
</evidence>
<feature type="chain" id="PRO_5042467163" description="DUF7707 domain-containing protein" evidence="2">
    <location>
        <begin position="20"/>
        <end position="278"/>
    </location>
</feature>
<comment type="caution">
    <text evidence="4">The sequence shown here is derived from an EMBL/GenBank/DDBJ whole genome shotgun (WGS) entry which is preliminary data.</text>
</comment>
<keyword evidence="5" id="KW-1185">Reference proteome</keyword>
<feature type="signal peptide" evidence="2">
    <location>
        <begin position="1"/>
        <end position="19"/>
    </location>
</feature>
<dbReference type="InterPro" id="IPR056124">
    <property type="entry name" value="DUF7707"/>
</dbReference>
<dbReference type="Pfam" id="PF24808">
    <property type="entry name" value="DUF7707"/>
    <property type="match status" value="1"/>
</dbReference>
<evidence type="ECO:0000259" key="3">
    <source>
        <dbReference type="Pfam" id="PF24808"/>
    </source>
</evidence>
<dbReference type="EMBL" id="JAUIQD010000005">
    <property type="protein sequence ID" value="KAK3348833.1"/>
    <property type="molecule type" value="Genomic_DNA"/>
</dbReference>